<dbReference type="SUPFAM" id="SSF51395">
    <property type="entry name" value="FMN-linked oxidoreductases"/>
    <property type="match status" value="1"/>
</dbReference>
<evidence type="ECO:0000256" key="6">
    <source>
        <dbReference type="SAM" id="MobiDB-lite"/>
    </source>
</evidence>
<keyword evidence="3" id="KW-0805">Transcription regulation</keyword>
<evidence type="ECO:0000256" key="4">
    <source>
        <dbReference type="ARBA" id="ARBA00023125"/>
    </source>
</evidence>
<evidence type="ECO:0000256" key="3">
    <source>
        <dbReference type="ARBA" id="ARBA00023015"/>
    </source>
</evidence>
<dbReference type="GO" id="GO:0005829">
    <property type="term" value="C:cytosol"/>
    <property type="evidence" value="ECO:0007669"/>
    <property type="project" value="TreeGrafter"/>
</dbReference>
<dbReference type="Gene3D" id="1.10.10.10">
    <property type="entry name" value="Winged helix-like DNA-binding domain superfamily/Winged helix DNA-binding domain"/>
    <property type="match status" value="1"/>
</dbReference>
<gene>
    <name evidence="9" type="ORF">UFOPK2656_01684</name>
    <name evidence="10" type="ORF">UFOPK3099_00262</name>
    <name evidence="11" type="ORF">UFOPK3651_01826</name>
    <name evidence="12" type="ORF">UFOPK3931_00799</name>
    <name evidence="8" type="ORF">UFOPK4189_01761</name>
</gene>
<dbReference type="GO" id="GO:0006355">
    <property type="term" value="P:regulation of DNA-templated transcription"/>
    <property type="evidence" value="ECO:0007669"/>
    <property type="project" value="InterPro"/>
</dbReference>
<dbReference type="SMART" id="SM00862">
    <property type="entry name" value="Trans_reg_C"/>
    <property type="match status" value="1"/>
</dbReference>
<evidence type="ECO:0000256" key="1">
    <source>
        <dbReference type="ARBA" id="ARBA00022553"/>
    </source>
</evidence>
<dbReference type="Gene3D" id="3.30.450.40">
    <property type="match status" value="1"/>
</dbReference>
<keyword evidence="5" id="KW-0804">Transcription</keyword>
<dbReference type="GO" id="GO:0000156">
    <property type="term" value="F:phosphorelay response regulator activity"/>
    <property type="evidence" value="ECO:0007669"/>
    <property type="project" value="TreeGrafter"/>
</dbReference>
<name>A0A6J6RQE2_9ZZZZ</name>
<evidence type="ECO:0000256" key="5">
    <source>
        <dbReference type="ARBA" id="ARBA00023163"/>
    </source>
</evidence>
<dbReference type="SUPFAM" id="SSF46894">
    <property type="entry name" value="C-terminal effector domain of the bipartite response regulators"/>
    <property type="match status" value="1"/>
</dbReference>
<dbReference type="PANTHER" id="PTHR48111">
    <property type="entry name" value="REGULATOR OF RPOS"/>
    <property type="match status" value="1"/>
</dbReference>
<dbReference type="InterPro" id="IPR016032">
    <property type="entry name" value="Sig_transdc_resp-reg_C-effctor"/>
</dbReference>
<dbReference type="EMBL" id="CAEZYF010000009">
    <property type="protein sequence ID" value="CAB4724702.1"/>
    <property type="molecule type" value="Genomic_DNA"/>
</dbReference>
<reference evidence="9" key="1">
    <citation type="submission" date="2020-05" db="EMBL/GenBank/DDBJ databases">
        <authorList>
            <person name="Chiriac C."/>
            <person name="Salcher M."/>
            <person name="Ghai R."/>
            <person name="Kavagutti S V."/>
        </authorList>
    </citation>
    <scope>NUCLEOTIDE SEQUENCE</scope>
</reference>
<dbReference type="CDD" id="cd00383">
    <property type="entry name" value="trans_reg_C"/>
    <property type="match status" value="1"/>
</dbReference>
<dbReference type="InterPro" id="IPR039420">
    <property type="entry name" value="WalR-like"/>
</dbReference>
<evidence type="ECO:0000313" key="10">
    <source>
        <dbReference type="EMBL" id="CAB4803559.1"/>
    </source>
</evidence>
<dbReference type="Pfam" id="PF00486">
    <property type="entry name" value="Trans_reg_C"/>
    <property type="match status" value="1"/>
</dbReference>
<dbReference type="EMBL" id="CAFBMT010000009">
    <property type="protein sequence ID" value="CAB4936275.1"/>
    <property type="molecule type" value="Genomic_DNA"/>
</dbReference>
<dbReference type="EMBL" id="CAESGF010000009">
    <property type="protein sequence ID" value="CAB4363992.1"/>
    <property type="molecule type" value="Genomic_DNA"/>
</dbReference>
<dbReference type="GO" id="GO:0000976">
    <property type="term" value="F:transcription cis-regulatory region binding"/>
    <property type="evidence" value="ECO:0007669"/>
    <property type="project" value="TreeGrafter"/>
</dbReference>
<keyword evidence="4" id="KW-0238">DNA-binding</keyword>
<dbReference type="SUPFAM" id="SSF55781">
    <property type="entry name" value="GAF domain-like"/>
    <property type="match status" value="1"/>
</dbReference>
<evidence type="ECO:0000259" key="7">
    <source>
        <dbReference type="PROSITE" id="PS51755"/>
    </source>
</evidence>
<dbReference type="EMBL" id="CAFBOL010000014">
    <property type="protein sequence ID" value="CAB4980948.1"/>
    <property type="molecule type" value="Genomic_DNA"/>
</dbReference>
<dbReference type="PROSITE" id="PS51755">
    <property type="entry name" value="OMPR_PHOB"/>
    <property type="match status" value="1"/>
</dbReference>
<keyword evidence="2" id="KW-0902">Two-component regulatory system</keyword>
<dbReference type="EMBL" id="CAFAAV010000011">
    <property type="protein sequence ID" value="CAB4803559.1"/>
    <property type="molecule type" value="Genomic_DNA"/>
</dbReference>
<feature type="region of interest" description="Disordered" evidence="6">
    <location>
        <begin position="1"/>
        <end position="23"/>
    </location>
</feature>
<evidence type="ECO:0000313" key="8">
    <source>
        <dbReference type="EMBL" id="CAB4363992.1"/>
    </source>
</evidence>
<feature type="domain" description="OmpR/PhoB-type" evidence="7">
    <location>
        <begin position="152"/>
        <end position="251"/>
    </location>
</feature>
<dbReference type="InterPro" id="IPR036388">
    <property type="entry name" value="WH-like_DNA-bd_sf"/>
</dbReference>
<dbReference type="PANTHER" id="PTHR48111:SF1">
    <property type="entry name" value="TWO-COMPONENT RESPONSE REGULATOR ORR33"/>
    <property type="match status" value="1"/>
</dbReference>
<evidence type="ECO:0000256" key="2">
    <source>
        <dbReference type="ARBA" id="ARBA00023012"/>
    </source>
</evidence>
<accession>A0A6J6RQE2</accession>
<dbReference type="AlphaFoldDB" id="A0A6J6RQE2"/>
<sequence>MVDHARAVEWSTSTPAPPTAPNGSFAAPDSPVLLVGAEPWWETNGLLVAIDDAGWSWLGAADTARARWLASIRRVSLVVVGGEASMRWDVVRDLRSVTMVPIIVLSEDPTETAPLIAAGVDGVLAAGDAGDAMFAQLLALLRRADHRRSAGTRYLRAGELVVDLWTQSAALAAAEIGLSPTEYALLTFLMTRPDVAVPNATIVRRVWEWMPSDGRNALRIIVNRLRRKLSDDPRAPTYIASVRGIGYRFVASVTEVADASAQNPDHTDVTPLLQSLATLADELHDTVTVEAAGAHLLSVVEAAGLADGIGLFRSDGATMRLVGSLNMPEAWVERVAEGVPLDPSFASAHSMMSGQVVQFADVRTVSGSFEGTARQLAADGFRACHFVPIAHGGEAWGHLGLVRRSSQPLDVVAMAYLGALCSVFLLHVQSRCNP</sequence>
<dbReference type="InterPro" id="IPR029016">
    <property type="entry name" value="GAF-like_dom_sf"/>
</dbReference>
<keyword evidence="1" id="KW-0597">Phosphoprotein</keyword>
<dbReference type="InterPro" id="IPR001867">
    <property type="entry name" value="OmpR/PhoB-type_DNA-bd"/>
</dbReference>
<organism evidence="9">
    <name type="scientific">freshwater metagenome</name>
    <dbReference type="NCBI Taxonomy" id="449393"/>
    <lineage>
        <taxon>unclassified sequences</taxon>
        <taxon>metagenomes</taxon>
        <taxon>ecological metagenomes</taxon>
    </lineage>
</organism>
<protein>
    <submittedName>
        <fullName evidence="9">Unannotated protein</fullName>
    </submittedName>
</protein>
<dbReference type="GO" id="GO:0032993">
    <property type="term" value="C:protein-DNA complex"/>
    <property type="evidence" value="ECO:0007669"/>
    <property type="project" value="TreeGrafter"/>
</dbReference>
<evidence type="ECO:0000313" key="9">
    <source>
        <dbReference type="EMBL" id="CAB4724702.1"/>
    </source>
</evidence>
<evidence type="ECO:0000313" key="11">
    <source>
        <dbReference type="EMBL" id="CAB4936275.1"/>
    </source>
</evidence>
<evidence type="ECO:0000313" key="12">
    <source>
        <dbReference type="EMBL" id="CAB4980948.1"/>
    </source>
</evidence>
<proteinExistence type="predicted"/>